<dbReference type="Proteomes" id="UP001378956">
    <property type="component" value="Unassembled WGS sequence"/>
</dbReference>
<dbReference type="InterPro" id="IPR013538">
    <property type="entry name" value="ASHA1/2-like_C"/>
</dbReference>
<evidence type="ECO:0000259" key="2">
    <source>
        <dbReference type="Pfam" id="PF08327"/>
    </source>
</evidence>
<evidence type="ECO:0000313" key="3">
    <source>
        <dbReference type="EMBL" id="MEJ2903449.1"/>
    </source>
</evidence>
<keyword evidence="4" id="KW-1185">Reference proteome</keyword>
<dbReference type="CDD" id="cd07814">
    <property type="entry name" value="SRPBCC_CalC_Aha1-like"/>
    <property type="match status" value="1"/>
</dbReference>
<gene>
    <name evidence="3" type="ORF">WAE58_13480</name>
</gene>
<feature type="domain" description="Activator of Hsp90 ATPase homologue 1/2-like C-terminal" evidence="2">
    <location>
        <begin position="13"/>
        <end position="142"/>
    </location>
</feature>
<organism evidence="3 4">
    <name type="scientific">Pedobacter panaciterrae</name>
    <dbReference type="NCBI Taxonomy" id="363849"/>
    <lineage>
        <taxon>Bacteria</taxon>
        <taxon>Pseudomonadati</taxon>
        <taxon>Bacteroidota</taxon>
        <taxon>Sphingobacteriia</taxon>
        <taxon>Sphingobacteriales</taxon>
        <taxon>Sphingobacteriaceae</taxon>
        <taxon>Pedobacter</taxon>
    </lineage>
</organism>
<accession>A0ABU8NMH9</accession>
<dbReference type="Gene3D" id="3.30.530.20">
    <property type="match status" value="1"/>
</dbReference>
<comment type="similarity">
    <text evidence="1">Belongs to the AHA1 family.</text>
</comment>
<comment type="caution">
    <text evidence="3">The sequence shown here is derived from an EMBL/GenBank/DDBJ whole genome shotgun (WGS) entry which is preliminary data.</text>
</comment>
<reference evidence="3 4" key="1">
    <citation type="submission" date="2024-03" db="EMBL/GenBank/DDBJ databases">
        <title>Sequence of Lycoming College Course Isolates.</title>
        <authorList>
            <person name="Plotts O."/>
            <person name="Newman J."/>
        </authorList>
    </citation>
    <scope>NUCLEOTIDE SEQUENCE [LARGE SCALE GENOMIC DNA]</scope>
    <source>
        <strain evidence="3 4">CJB-3</strain>
    </source>
</reference>
<dbReference type="Pfam" id="PF08327">
    <property type="entry name" value="AHSA1"/>
    <property type="match status" value="1"/>
</dbReference>
<sequence length="148" mass="17405">METKPLIVERSYNAPIEKVWKAITNKDQMKEWYFELEEFKAEKGFKFQFSGGDEKEQYLHVCEVIFVDPPNKLSYSWTYPEHNDGYSVVTWELFKDGEQKTRLKLTHEGLGSFPKDSPNFAVTSFTEGWNFILGKSLKNYLEQDSKQP</sequence>
<proteinExistence type="inferred from homology"/>
<evidence type="ECO:0000256" key="1">
    <source>
        <dbReference type="ARBA" id="ARBA00006817"/>
    </source>
</evidence>
<name>A0ABU8NMH9_9SPHI</name>
<dbReference type="InterPro" id="IPR023393">
    <property type="entry name" value="START-like_dom_sf"/>
</dbReference>
<evidence type="ECO:0000313" key="4">
    <source>
        <dbReference type="Proteomes" id="UP001378956"/>
    </source>
</evidence>
<dbReference type="EMBL" id="JBBEUB010000004">
    <property type="protein sequence ID" value="MEJ2903449.1"/>
    <property type="molecule type" value="Genomic_DNA"/>
</dbReference>
<dbReference type="RefSeq" id="WP_048903270.1">
    <property type="nucleotide sequence ID" value="NZ_JBBEUB010000004.1"/>
</dbReference>
<dbReference type="SUPFAM" id="SSF55961">
    <property type="entry name" value="Bet v1-like"/>
    <property type="match status" value="1"/>
</dbReference>
<protein>
    <submittedName>
        <fullName evidence="3">SRPBCC domain-containing protein</fullName>
    </submittedName>
</protein>